<gene>
    <name evidence="2" type="ORF">AVLFYP127_00433</name>
</gene>
<sequence length="131" mass="15257">MIPKFRAYFNKYKRMIYNIGVINENSILVDFNGDGDCEYMFLTNDITLMKSIGLKDEYGNEIYEGDLVEYRDGEESFKGEVMTNCFGAYVKTKNDYIRFEDFSDENTRFAGNCYIVGNIYENPELLDGVDK</sequence>
<proteinExistence type="predicted"/>
<dbReference type="NCBIfam" id="TIGR01671">
    <property type="entry name" value="phage_TIGR01671"/>
    <property type="match status" value="1"/>
</dbReference>
<protein>
    <submittedName>
        <fullName evidence="2">YopX protein</fullName>
    </submittedName>
</protein>
<reference evidence="2" key="1">
    <citation type="submission" date="2019-11" db="EMBL/GenBank/DDBJ databases">
        <authorList>
            <person name="Feng L."/>
        </authorList>
    </citation>
    <scope>NUCLEOTIDE SEQUENCE</scope>
    <source>
        <strain evidence="2">AvaginalisLFYP127</strain>
    </source>
</reference>
<dbReference type="Gene3D" id="2.30.30.290">
    <property type="entry name" value="YopX-like domains"/>
    <property type="match status" value="1"/>
</dbReference>
<accession>A0A6N2T1N1</accession>
<name>A0A6N2T1N1_9FIRM</name>
<dbReference type="RefSeq" id="WP_156329014.1">
    <property type="nucleotide sequence ID" value="NZ_CACRSW010000023.1"/>
</dbReference>
<evidence type="ECO:0000313" key="2">
    <source>
        <dbReference type="EMBL" id="VYS99279.1"/>
    </source>
</evidence>
<dbReference type="InterPro" id="IPR023385">
    <property type="entry name" value="YopX-like_C"/>
</dbReference>
<dbReference type="Pfam" id="PF09643">
    <property type="entry name" value="YopX"/>
    <property type="match status" value="1"/>
</dbReference>
<organism evidence="2">
    <name type="scientific">Anaerococcus vaginalis</name>
    <dbReference type="NCBI Taxonomy" id="33037"/>
    <lineage>
        <taxon>Bacteria</taxon>
        <taxon>Bacillati</taxon>
        <taxon>Bacillota</taxon>
        <taxon>Tissierellia</taxon>
        <taxon>Tissierellales</taxon>
        <taxon>Peptoniphilaceae</taxon>
        <taxon>Anaerococcus</taxon>
    </lineage>
</organism>
<dbReference type="InterPro" id="IPR010024">
    <property type="entry name" value="CHP16711"/>
</dbReference>
<dbReference type="AlphaFoldDB" id="A0A6N2T1N1"/>
<dbReference type="InterPro" id="IPR019096">
    <property type="entry name" value="YopX_protein"/>
</dbReference>
<feature type="domain" description="YopX protein" evidence="1">
    <location>
        <begin position="4"/>
        <end position="127"/>
    </location>
</feature>
<dbReference type="EMBL" id="CACRSW010000023">
    <property type="protein sequence ID" value="VYS99279.1"/>
    <property type="molecule type" value="Genomic_DNA"/>
</dbReference>
<evidence type="ECO:0000259" key="1">
    <source>
        <dbReference type="Pfam" id="PF09643"/>
    </source>
</evidence>
<dbReference type="SUPFAM" id="SSF159006">
    <property type="entry name" value="YopX-like"/>
    <property type="match status" value="1"/>
</dbReference>